<name>A0ABP0CE26_9PEZI</name>
<keyword evidence="2" id="KW-0732">Signal</keyword>
<dbReference type="InterPro" id="IPR052766">
    <property type="entry name" value="S41A_metabolite_peptidase"/>
</dbReference>
<feature type="compositionally biased region" description="Basic and acidic residues" evidence="1">
    <location>
        <begin position="816"/>
        <end position="827"/>
    </location>
</feature>
<comment type="caution">
    <text evidence="4">The sequence shown here is derived from an EMBL/GenBank/DDBJ whole genome shotgun (WGS) entry which is preliminary data.</text>
</comment>
<protein>
    <recommendedName>
        <fullName evidence="3">CPAF-like PDZ domain-containing protein</fullName>
    </recommendedName>
</protein>
<dbReference type="SUPFAM" id="SSF52096">
    <property type="entry name" value="ClpP/crotonase"/>
    <property type="match status" value="1"/>
</dbReference>
<proteinExistence type="predicted"/>
<evidence type="ECO:0000256" key="1">
    <source>
        <dbReference type="SAM" id="MobiDB-lite"/>
    </source>
</evidence>
<dbReference type="PANTHER" id="PTHR37049:SF4">
    <property type="entry name" value="RHODANESE DOMAIN-CONTAINING PROTEIN"/>
    <property type="match status" value="1"/>
</dbReference>
<keyword evidence="5" id="KW-1185">Reference proteome</keyword>
<evidence type="ECO:0000256" key="2">
    <source>
        <dbReference type="SAM" id="SignalP"/>
    </source>
</evidence>
<feature type="region of interest" description="Disordered" evidence="1">
    <location>
        <begin position="86"/>
        <end position="136"/>
    </location>
</feature>
<dbReference type="InterPro" id="IPR029045">
    <property type="entry name" value="ClpP/crotonase-like_dom_sf"/>
</dbReference>
<feature type="compositionally biased region" description="Basic and acidic residues" evidence="1">
    <location>
        <begin position="841"/>
        <end position="852"/>
    </location>
</feature>
<dbReference type="PROSITE" id="PS51257">
    <property type="entry name" value="PROKAR_LIPOPROTEIN"/>
    <property type="match status" value="1"/>
</dbReference>
<feature type="chain" id="PRO_5047278308" description="CPAF-like PDZ domain-containing protein" evidence="2">
    <location>
        <begin position="20"/>
        <end position="876"/>
    </location>
</feature>
<feature type="region of interest" description="Disordered" evidence="1">
    <location>
        <begin position="806"/>
        <end position="856"/>
    </location>
</feature>
<reference evidence="4 5" key="1">
    <citation type="submission" date="2024-01" db="EMBL/GenBank/DDBJ databases">
        <authorList>
            <person name="Allen C."/>
            <person name="Tagirdzhanova G."/>
        </authorList>
    </citation>
    <scope>NUCLEOTIDE SEQUENCE [LARGE SCALE GENOMIC DNA]</scope>
</reference>
<dbReference type="PANTHER" id="PTHR37049">
    <property type="entry name" value="PEPTIDASE S41 FAMILY PROTEIN"/>
    <property type="match status" value="1"/>
</dbReference>
<accession>A0ABP0CE26</accession>
<sequence length="876" mass="93485">MKSAPFLALPALALASCNADNCLRALRATQTPGRLQSAQSFCLEYTAIASTAVAIPSYATEACKSNQVGPLSVRLSSACSCLGPATTATGTSSTVISSATSSVPPSGTSSSSSIDSGTTTSTIASASPPVTGSPTLSEPCAIASSAWQAQFNPDNDDIVSIPAELAYNCFKSVPLHKDEAVQLVDSIEPYLEWQSDAEYKADPPADYFYPPYDMFAALAAVRSNLVNGVYESEYDFQIDLYLKVFGQGHDGHFVFYPDLLSGAFLYTRPYSLVSVSDDTNGGLPVIKVYEDVVADPKTASAVVLINGVDAVTYIEDTIFTASFNQDPDAAYNSMFYSKAVFGAGEGKGYFSGGGRIRFNYQGPTTTLTYANGTNATFTNTATVVSPLTGITDGETMFDTFCSGAEQFKLASNSTTSSAVPSATSSAAPSATPSSSGPGVTVPGFPAPVDITDDAIVSCYFLNGDGFEDVAVLSLLAFESESPLEFQAVTRNCLAQARAAGKTKLVVDFSANGGGYILQGYDFFRQLFPRIVQDGYSRWKANDAFVAIAHIISDEVAKLDPYTSNSPDLIEDYETWFDVRYDLDINDKPFHDFADKFGPYVFQDTDYTAIMRWNLNDTLTTTNATYGMGIEITGYGNLSATPSTPQPFAAEDIVLLYDGFCASTCTLASEMLRIQGGVKSVAMGGRPRPGPIQGVGGIKGAQTLAFSNVYSYAAYFAQKDGATAAQRQELARYNELPLLRSSAAALNTRDQILRGNVKDGLPAQYVVEEADCRLYWTADMATDVTAVWKAAALAAFNGGECAAGGISPSHYKNKKRAPGETEAREQRRWTAASESSLAKRRAVSESKAVERRNSGGVEVAGKNMQRFHALFNQKAIE</sequence>
<organism evidence="4 5">
    <name type="scientific">Sporothrix bragantina</name>
    <dbReference type="NCBI Taxonomy" id="671064"/>
    <lineage>
        <taxon>Eukaryota</taxon>
        <taxon>Fungi</taxon>
        <taxon>Dikarya</taxon>
        <taxon>Ascomycota</taxon>
        <taxon>Pezizomycotina</taxon>
        <taxon>Sordariomycetes</taxon>
        <taxon>Sordariomycetidae</taxon>
        <taxon>Ophiostomatales</taxon>
        <taxon>Ophiostomataceae</taxon>
        <taxon>Sporothrix</taxon>
    </lineage>
</organism>
<dbReference type="EMBL" id="CAWUHC010000081">
    <property type="protein sequence ID" value="CAK7229666.1"/>
    <property type="molecule type" value="Genomic_DNA"/>
</dbReference>
<feature type="compositionally biased region" description="Low complexity" evidence="1">
    <location>
        <begin position="86"/>
        <end position="130"/>
    </location>
</feature>
<feature type="domain" description="CPAF-like PDZ" evidence="3">
    <location>
        <begin position="267"/>
        <end position="387"/>
    </location>
</feature>
<dbReference type="InterPro" id="IPR056186">
    <property type="entry name" value="PDZ_CPAF-rel"/>
</dbReference>
<evidence type="ECO:0000313" key="5">
    <source>
        <dbReference type="Proteomes" id="UP001642406"/>
    </source>
</evidence>
<dbReference type="Pfam" id="PF23658">
    <property type="entry name" value="PDZ_CPAF_rel"/>
    <property type="match status" value="1"/>
</dbReference>
<evidence type="ECO:0000259" key="3">
    <source>
        <dbReference type="Pfam" id="PF23658"/>
    </source>
</evidence>
<feature type="region of interest" description="Disordered" evidence="1">
    <location>
        <begin position="420"/>
        <end position="440"/>
    </location>
</feature>
<gene>
    <name evidence="4" type="ORF">SBRCBS47491_007328</name>
</gene>
<feature type="signal peptide" evidence="2">
    <location>
        <begin position="1"/>
        <end position="19"/>
    </location>
</feature>
<dbReference type="Proteomes" id="UP001642406">
    <property type="component" value="Unassembled WGS sequence"/>
</dbReference>
<evidence type="ECO:0000313" key="4">
    <source>
        <dbReference type="EMBL" id="CAK7229666.1"/>
    </source>
</evidence>